<dbReference type="PANTHER" id="PTHR43877">
    <property type="entry name" value="AMINOALKYLPHOSPHONATE N-ACETYLTRANSFERASE-RELATED-RELATED"/>
    <property type="match status" value="1"/>
</dbReference>
<dbReference type="EnsemblBacteria" id="AAK88085">
    <property type="protein sequence ID" value="AAK88085"/>
    <property type="gene ID" value="Atu2342"/>
</dbReference>
<dbReference type="CDD" id="cd04301">
    <property type="entry name" value="NAT_SF"/>
    <property type="match status" value="1"/>
</dbReference>
<dbReference type="InterPro" id="IPR050832">
    <property type="entry name" value="Bact_Acetyltransf"/>
</dbReference>
<dbReference type="eggNOG" id="COG3153">
    <property type="taxonomic scope" value="Bacteria"/>
</dbReference>
<keyword evidence="1" id="KW-0808">Transferase</keyword>
<dbReference type="Pfam" id="PF00583">
    <property type="entry name" value="Acetyltransf_1"/>
    <property type="match status" value="1"/>
</dbReference>
<dbReference type="InterPro" id="IPR000182">
    <property type="entry name" value="GNAT_dom"/>
</dbReference>
<dbReference type="PATRIC" id="fig|176299.10.peg.2356"/>
<name>A9CHZ0_AGRFC</name>
<dbReference type="PIR" id="AE2864">
    <property type="entry name" value="AE2864"/>
</dbReference>
<evidence type="ECO:0000256" key="1">
    <source>
        <dbReference type="ARBA" id="ARBA00022679"/>
    </source>
</evidence>
<evidence type="ECO:0000256" key="2">
    <source>
        <dbReference type="ARBA" id="ARBA00023315"/>
    </source>
</evidence>
<dbReference type="Gene3D" id="3.40.630.30">
    <property type="match status" value="1"/>
</dbReference>
<dbReference type="OrthoDB" id="9809751at2"/>
<dbReference type="SUPFAM" id="SSF55729">
    <property type="entry name" value="Acyl-CoA N-acyltransferases (Nat)"/>
    <property type="match status" value="1"/>
</dbReference>
<dbReference type="PIR" id="D97641">
    <property type="entry name" value="D97641"/>
</dbReference>
<feature type="domain" description="N-acetyltransferase" evidence="3">
    <location>
        <begin position="22"/>
        <end position="171"/>
    </location>
</feature>
<accession>A9CHZ0</accession>
<gene>
    <name evidence="4" type="ordered locus">Atu2342</name>
</gene>
<evidence type="ECO:0000259" key="3">
    <source>
        <dbReference type="PROSITE" id="PS51186"/>
    </source>
</evidence>
<dbReference type="EMBL" id="AE007869">
    <property type="protein sequence ID" value="AAK88085.1"/>
    <property type="molecule type" value="Genomic_DNA"/>
</dbReference>
<proteinExistence type="predicted"/>
<dbReference type="GO" id="GO:0016747">
    <property type="term" value="F:acyltransferase activity, transferring groups other than amino-acyl groups"/>
    <property type="evidence" value="ECO:0007669"/>
    <property type="project" value="InterPro"/>
</dbReference>
<protein>
    <recommendedName>
        <fullName evidence="3">N-acetyltransferase domain-containing protein</fullName>
    </recommendedName>
</protein>
<organism evidence="4 5">
    <name type="scientific">Agrobacterium fabrum (strain C58 / ATCC 33970)</name>
    <name type="common">Agrobacterium tumefaciens (strain C58)</name>
    <dbReference type="NCBI Taxonomy" id="176299"/>
    <lineage>
        <taxon>Bacteria</taxon>
        <taxon>Pseudomonadati</taxon>
        <taxon>Pseudomonadota</taxon>
        <taxon>Alphaproteobacteria</taxon>
        <taxon>Hyphomicrobiales</taxon>
        <taxon>Rhizobiaceae</taxon>
        <taxon>Rhizobium/Agrobacterium group</taxon>
        <taxon>Agrobacterium</taxon>
        <taxon>Agrobacterium tumefaciens complex</taxon>
    </lineage>
</organism>
<evidence type="ECO:0000313" key="4">
    <source>
        <dbReference type="EMBL" id="AAK88085.1"/>
    </source>
</evidence>
<dbReference type="HOGENOM" id="CLU_117112_2_0_5"/>
<keyword evidence="2" id="KW-0012">Acyltransferase</keyword>
<reference evidence="4 5" key="2">
    <citation type="journal article" date="2001" name="Science">
        <title>Genome sequence of the plant pathogen and biotechnology agent Agrobacterium tumefaciens C58.</title>
        <authorList>
            <person name="Goodner B."/>
            <person name="Hinkle G."/>
            <person name="Gattung S."/>
            <person name="Miller N."/>
            <person name="Blanchard M."/>
            <person name="Qurollo B."/>
            <person name="Goldman B.S."/>
            <person name="Cao Y."/>
            <person name="Askenazi M."/>
            <person name="Halling C."/>
            <person name="Mullin L."/>
            <person name="Houmiel K."/>
            <person name="Gordon J."/>
            <person name="Vaudin M."/>
            <person name="Iartchouk O."/>
            <person name="Epp A."/>
            <person name="Liu F."/>
            <person name="Wollam C."/>
            <person name="Allinger M."/>
            <person name="Doughty D."/>
            <person name="Scott C."/>
            <person name="Lappas C."/>
            <person name="Markelz B."/>
            <person name="Flanagan C."/>
            <person name="Crowell C."/>
            <person name="Gurson J."/>
            <person name="Lomo C."/>
            <person name="Sear C."/>
            <person name="Strub G."/>
            <person name="Cielo C."/>
            <person name="Slater S."/>
        </authorList>
    </citation>
    <scope>NUCLEOTIDE SEQUENCE [LARGE SCALE GENOMIC DNA]</scope>
    <source>
        <strain evidence="5">C58 / ATCC 33970</strain>
    </source>
</reference>
<dbReference type="STRING" id="176299.Atu2342"/>
<dbReference type="PROSITE" id="PS51186">
    <property type="entry name" value="GNAT"/>
    <property type="match status" value="1"/>
</dbReference>
<dbReference type="InterPro" id="IPR016181">
    <property type="entry name" value="Acyl_CoA_acyltransferase"/>
</dbReference>
<dbReference type="AlphaFoldDB" id="A9CHZ0"/>
<evidence type="ECO:0000313" key="5">
    <source>
        <dbReference type="Proteomes" id="UP000000813"/>
    </source>
</evidence>
<dbReference type="KEGG" id="atu:Atu2342"/>
<keyword evidence="5" id="KW-1185">Reference proteome</keyword>
<reference evidence="4 5" key="1">
    <citation type="journal article" date="2001" name="Science">
        <title>The genome of the natural genetic engineer Agrobacterium tumefaciens C58.</title>
        <authorList>
            <person name="Wood D.W."/>
            <person name="Setubal J.C."/>
            <person name="Kaul R."/>
            <person name="Monks D.E."/>
            <person name="Kitajima J.P."/>
            <person name="Okura V.K."/>
            <person name="Zhou Y."/>
            <person name="Chen L."/>
            <person name="Wood G.E."/>
            <person name="Almeida N.F.Jr."/>
            <person name="Woo L."/>
            <person name="Chen Y."/>
            <person name="Paulsen I.T."/>
            <person name="Eisen J.A."/>
            <person name="Karp P.D."/>
            <person name="Bovee D.Sr."/>
            <person name="Chapman P."/>
            <person name="Clendenning J."/>
            <person name="Deatherage G."/>
            <person name="Gillet W."/>
            <person name="Grant C."/>
            <person name="Kutyavin T."/>
            <person name="Levy R."/>
            <person name="Li M.J."/>
            <person name="McClelland E."/>
            <person name="Palmieri A."/>
            <person name="Raymond C."/>
            <person name="Rouse G."/>
            <person name="Saenphimmachak C."/>
            <person name="Wu Z."/>
            <person name="Romero P."/>
            <person name="Gordon D."/>
            <person name="Zhang S."/>
            <person name="Yoo H."/>
            <person name="Tao Y."/>
            <person name="Biddle P."/>
            <person name="Jung M."/>
            <person name="Krespan W."/>
            <person name="Perry M."/>
            <person name="Gordon-Kamm B."/>
            <person name="Liao L."/>
            <person name="Kim S."/>
            <person name="Hendrick C."/>
            <person name="Zhao Z.Y."/>
            <person name="Dolan M."/>
            <person name="Chumley F."/>
            <person name="Tingey S.V."/>
            <person name="Tomb J.F."/>
            <person name="Gordon M.P."/>
            <person name="Olson M.V."/>
            <person name="Nester E.W."/>
        </authorList>
    </citation>
    <scope>NUCLEOTIDE SEQUENCE [LARGE SCALE GENOMIC DNA]</scope>
    <source>
        <strain evidence="5">C58 / ATCC 33970</strain>
    </source>
</reference>
<dbReference type="BioCyc" id="AGRO:ATU2342-MONOMER"/>
<sequence length="171" mass="19446">MYAPASTRSWQAGRERVLYRISDYRDCQSHGPTIAERVWTAWWQDSGLKVGDVAEHLQDMTNPHKLPTGFVAHDGDDYVGSAFLIHCDLEERPQYLPWVAALWVEEGRRRSGVARALMQAATQRAAELGHEASYLCCQRDLEAYYINCGWTVLERGVGKHDLTMLTFSTNI</sequence>
<dbReference type="Proteomes" id="UP000000813">
    <property type="component" value="Chromosome circular"/>
</dbReference>